<comment type="caution">
    <text evidence="9">The sequence shown here is derived from an EMBL/GenBank/DDBJ whole genome shotgun (WGS) entry which is preliminary data.</text>
</comment>
<evidence type="ECO:0000256" key="5">
    <source>
        <dbReference type="ARBA" id="ARBA00022777"/>
    </source>
</evidence>
<dbReference type="GO" id="GO:0004673">
    <property type="term" value="F:protein histidine kinase activity"/>
    <property type="evidence" value="ECO:0007669"/>
    <property type="project" value="UniProtKB-EC"/>
</dbReference>
<dbReference type="InterPro" id="IPR050980">
    <property type="entry name" value="2C_sensor_his_kinase"/>
</dbReference>
<keyword evidence="6" id="KW-0067">ATP-binding</keyword>
<dbReference type="GO" id="GO:0005524">
    <property type="term" value="F:ATP binding"/>
    <property type="evidence" value="ECO:0007669"/>
    <property type="project" value="UniProtKB-KW"/>
</dbReference>
<dbReference type="OrthoDB" id="327291at2157"/>
<feature type="region of interest" description="Disordered" evidence="7">
    <location>
        <begin position="206"/>
        <end position="235"/>
    </location>
</feature>
<dbReference type="SUPFAM" id="SSF55781">
    <property type="entry name" value="GAF domain-like"/>
    <property type="match status" value="2"/>
</dbReference>
<evidence type="ECO:0000256" key="3">
    <source>
        <dbReference type="ARBA" id="ARBA00022679"/>
    </source>
</evidence>
<keyword evidence="5" id="KW-0418">Kinase</keyword>
<feature type="compositionally biased region" description="Acidic residues" evidence="7">
    <location>
        <begin position="87"/>
        <end position="99"/>
    </location>
</feature>
<feature type="domain" description="Histidine kinase" evidence="8">
    <location>
        <begin position="612"/>
        <end position="811"/>
    </location>
</feature>
<dbReference type="SMART" id="SM00387">
    <property type="entry name" value="HATPase_c"/>
    <property type="match status" value="1"/>
</dbReference>
<evidence type="ECO:0000313" key="9">
    <source>
        <dbReference type="EMBL" id="RJX49459.1"/>
    </source>
</evidence>
<sequence length="811" mass="87185">MADHPHRTQILHEISLAISPAETLESTAETALQAYLQKLNCTVGGVFSRREDGGYDRVIARPAAAVDDPVYLAARDRLVERAAGDTKDDESDTDNEADTNAESFPIVGEVGEGGHYYLFELCEFGVLLLGTRGSGLPAAVIDALGPLNDKLATACAATAAEATLRNERRRFEALFTTIQEPMVTVSLTDGQATITRRNEAFETTFGDATSTTEGSRLEPTIPATDSEETARGDETETADIDAQLTDGQPVTAEVSRQTTAGSGDFLLRAVPVTTATGREFFLLYVDITDEKRRRRTLASLYTESQAVLTSEDRQAACERTIDTAMAVIDASVAEVQLYDRATDALTPAATTADEPVFAAASGDDETPLWAVYGGETRCIDQLSTADDSIAHTGPVIESVLLCPLSDHGVLVIADERPRAFDETDIQLGRLLSTLGNIGLTRAQRTQSLEAVQAITQEAVTAEAKPAMVDAVLEQLPTALNFPITGLWEYDQIDDRLTPLGMTEQAFDLLRSPPAFERGDGIAWDAFERGETELVGDIAARPDAYNENSAVRSEVIAPIGEFGILMAGAVRPQNLTDADRSIADTLTSNLETAIQLVDSREELQLLEAVFDRVLRHNLRNDLTVIKGYANAIAEDCETAAYAADIIEHCENLERTAANARTMREVVQTREQRQQVDIDTVVADAVEMAPDPPAAVDISVDIETAATVLAHPKLPVAITQLIENALEHAVDDDGELRVTATEAGDDVVIEVSDDGPGIPTTELTVIDGHDESALEHGSGVGLWLIDRIVDYSDGQLTFDNSDGTTARITLGAA</sequence>
<comment type="catalytic activity">
    <reaction evidence="1">
        <text>ATP + protein L-histidine = ADP + protein N-phospho-L-histidine.</text>
        <dbReference type="EC" id="2.7.13.3"/>
    </reaction>
</comment>
<dbReference type="PROSITE" id="PS50109">
    <property type="entry name" value="HIS_KIN"/>
    <property type="match status" value="1"/>
</dbReference>
<accession>A0A3A6Q1S5</accession>
<name>A0A3A6Q1S5_9EURY</name>
<keyword evidence="3" id="KW-0808">Transferase</keyword>
<keyword evidence="4" id="KW-0547">Nucleotide-binding</keyword>
<keyword evidence="10" id="KW-1185">Reference proteome</keyword>
<dbReference type="Gene3D" id="3.30.565.10">
    <property type="entry name" value="Histidine kinase-like ATPase, C-terminal domain"/>
    <property type="match status" value="1"/>
</dbReference>
<protein>
    <recommendedName>
        <fullName evidence="2">histidine kinase</fullName>
        <ecNumber evidence="2">2.7.13.3</ecNumber>
    </recommendedName>
</protein>
<dbReference type="PANTHER" id="PTHR44936">
    <property type="entry name" value="SENSOR PROTEIN CREC"/>
    <property type="match status" value="1"/>
</dbReference>
<dbReference type="PANTHER" id="PTHR44936:SF10">
    <property type="entry name" value="SENSOR PROTEIN RSTB"/>
    <property type="match status" value="1"/>
</dbReference>
<evidence type="ECO:0000256" key="6">
    <source>
        <dbReference type="ARBA" id="ARBA00022840"/>
    </source>
</evidence>
<dbReference type="InterPro" id="IPR035965">
    <property type="entry name" value="PAS-like_dom_sf"/>
</dbReference>
<dbReference type="Gene3D" id="3.30.450.40">
    <property type="match status" value="2"/>
</dbReference>
<dbReference type="Proteomes" id="UP000281564">
    <property type="component" value="Unassembled WGS sequence"/>
</dbReference>
<evidence type="ECO:0000256" key="7">
    <source>
        <dbReference type="SAM" id="MobiDB-lite"/>
    </source>
</evidence>
<gene>
    <name evidence="9" type="ORF">DP106_08275</name>
</gene>
<dbReference type="PRINTS" id="PR00344">
    <property type="entry name" value="BCTRLSENSOR"/>
</dbReference>
<dbReference type="InterPro" id="IPR004358">
    <property type="entry name" value="Sig_transdc_His_kin-like_C"/>
</dbReference>
<dbReference type="CDD" id="cd00075">
    <property type="entry name" value="HATPase"/>
    <property type="match status" value="1"/>
</dbReference>
<feature type="region of interest" description="Disordered" evidence="7">
    <location>
        <begin position="82"/>
        <end position="102"/>
    </location>
</feature>
<evidence type="ECO:0000256" key="4">
    <source>
        <dbReference type="ARBA" id="ARBA00022741"/>
    </source>
</evidence>
<dbReference type="EC" id="2.7.13.3" evidence="2"/>
<dbReference type="InterPro" id="IPR003018">
    <property type="entry name" value="GAF"/>
</dbReference>
<dbReference type="EMBL" id="QMDW01000010">
    <property type="protein sequence ID" value="RJX49459.1"/>
    <property type="molecule type" value="Genomic_DNA"/>
</dbReference>
<evidence type="ECO:0000259" key="8">
    <source>
        <dbReference type="PROSITE" id="PS50109"/>
    </source>
</evidence>
<dbReference type="SUPFAM" id="SSF55874">
    <property type="entry name" value="ATPase domain of HSP90 chaperone/DNA topoisomerase II/histidine kinase"/>
    <property type="match status" value="1"/>
</dbReference>
<dbReference type="InterPro" id="IPR029016">
    <property type="entry name" value="GAF-like_dom_sf"/>
</dbReference>
<organism evidence="9 10">
    <name type="scientific">Halonotius pteroides</name>
    <dbReference type="NCBI Taxonomy" id="268735"/>
    <lineage>
        <taxon>Archaea</taxon>
        <taxon>Methanobacteriati</taxon>
        <taxon>Methanobacteriota</taxon>
        <taxon>Stenosarchaea group</taxon>
        <taxon>Halobacteria</taxon>
        <taxon>Halobacteriales</taxon>
        <taxon>Haloferacaceae</taxon>
        <taxon>Halonotius</taxon>
    </lineage>
</organism>
<evidence type="ECO:0000313" key="10">
    <source>
        <dbReference type="Proteomes" id="UP000281564"/>
    </source>
</evidence>
<evidence type="ECO:0000256" key="1">
    <source>
        <dbReference type="ARBA" id="ARBA00000085"/>
    </source>
</evidence>
<proteinExistence type="predicted"/>
<dbReference type="InterPro" id="IPR005467">
    <property type="entry name" value="His_kinase_dom"/>
</dbReference>
<dbReference type="InterPro" id="IPR036890">
    <property type="entry name" value="HATPase_C_sf"/>
</dbReference>
<dbReference type="InterPro" id="IPR000014">
    <property type="entry name" value="PAS"/>
</dbReference>
<dbReference type="Pfam" id="PF02518">
    <property type="entry name" value="HATPase_c"/>
    <property type="match status" value="1"/>
</dbReference>
<dbReference type="InterPro" id="IPR003594">
    <property type="entry name" value="HATPase_dom"/>
</dbReference>
<reference evidence="9 10" key="1">
    <citation type="submission" date="2018-06" db="EMBL/GenBank/DDBJ databases">
        <title>Halonotius sp. F13-13 a new haloarchaeeon isolated from a solar saltern from Isla Cristina, Huelva, Spain.</title>
        <authorList>
            <person name="Duran-Viseras A."/>
            <person name="Sanchez-Porro C."/>
            <person name="Ventosa A."/>
        </authorList>
    </citation>
    <scope>NUCLEOTIDE SEQUENCE [LARGE SCALE GENOMIC DNA]</scope>
    <source>
        <strain evidence="9 10">CECT 7525</strain>
    </source>
</reference>
<dbReference type="SUPFAM" id="SSF55785">
    <property type="entry name" value="PYP-like sensor domain (PAS domain)"/>
    <property type="match status" value="1"/>
</dbReference>
<dbReference type="RefSeq" id="WP_120084640.1">
    <property type="nucleotide sequence ID" value="NZ_QMDW01000010.1"/>
</dbReference>
<dbReference type="Gene3D" id="3.30.450.20">
    <property type="entry name" value="PAS domain"/>
    <property type="match status" value="1"/>
</dbReference>
<dbReference type="AlphaFoldDB" id="A0A3A6Q1S5"/>
<evidence type="ECO:0000256" key="2">
    <source>
        <dbReference type="ARBA" id="ARBA00012438"/>
    </source>
</evidence>
<dbReference type="Pfam" id="PF13185">
    <property type="entry name" value="GAF_2"/>
    <property type="match status" value="1"/>
</dbReference>
<dbReference type="Pfam" id="PF13188">
    <property type="entry name" value="PAS_8"/>
    <property type="match status" value="1"/>
</dbReference>